<dbReference type="GO" id="GO:0046872">
    <property type="term" value="F:metal ion binding"/>
    <property type="evidence" value="ECO:0007669"/>
    <property type="project" value="UniProtKB-KW"/>
</dbReference>
<evidence type="ECO:0000313" key="18">
    <source>
        <dbReference type="EMBL" id="OGH00806.1"/>
    </source>
</evidence>
<dbReference type="GO" id="GO:0004623">
    <property type="term" value="F:phospholipase A2 activity"/>
    <property type="evidence" value="ECO:0007669"/>
    <property type="project" value="UniProtKB-EC"/>
</dbReference>
<dbReference type="InterPro" id="IPR036541">
    <property type="entry name" value="PLipase_A1_sf"/>
</dbReference>
<sequence>MKISLFFCLWFCVFAAPLWASDLTQGGPFEAQGPYLDQGLFEENYILPLTERAKAPQDGRTEEIQFRFSLYQKVELAQQRFYVAFTQTSFWQAYDLEHSRPFRETNYNPELFWATNPLEVLWHPWLHLGFEHESNGGREPYSRSWNRIYARLGLAGDHWKLRHKFFWRLSEPAKQYPLDPKGDENPEIVDYYGLNEMELVWTDEQKVWQLHGRFRYNLSKTRGASELNLTYPVGMNGTFLTLQYFQGYGESLSDYNHQVSKVGLGFSLNRP</sequence>
<comment type="caution">
    <text evidence="18">The sequence shown here is derived from an EMBL/GenBank/DDBJ whole genome shotgun (WGS) entry which is preliminary data.</text>
</comment>
<dbReference type="InterPro" id="IPR003187">
    <property type="entry name" value="PLipase_A1"/>
</dbReference>
<keyword evidence="6" id="KW-0812">Transmembrane</keyword>
<evidence type="ECO:0000256" key="9">
    <source>
        <dbReference type="ARBA" id="ARBA00022801"/>
    </source>
</evidence>
<evidence type="ECO:0000256" key="17">
    <source>
        <dbReference type="RuleBase" id="RU366027"/>
    </source>
</evidence>
<dbReference type="Pfam" id="PF02253">
    <property type="entry name" value="PLA1"/>
    <property type="match status" value="1"/>
</dbReference>
<comment type="subunit">
    <text evidence="4 17">Homodimer; dimerization is reversible, and the dimeric form is the active one.</text>
</comment>
<feature type="chain" id="PRO_5019619929" description="Phospholipase A1" evidence="17">
    <location>
        <begin position="21"/>
        <end position="271"/>
    </location>
</feature>
<evidence type="ECO:0000256" key="6">
    <source>
        <dbReference type="ARBA" id="ARBA00022692"/>
    </source>
</evidence>
<keyword evidence="10 16" id="KW-0106">Calcium</keyword>
<keyword evidence="14 17" id="KW-0998">Cell outer membrane</keyword>
<comment type="subcellular location">
    <subcellularLocation>
        <location evidence="17">Cell outer membrane</location>
        <topology evidence="17">Multi-pass membrane protein</topology>
    </subcellularLocation>
    <text evidence="17">One of the very few enzymes located there.</text>
</comment>
<evidence type="ECO:0000256" key="2">
    <source>
        <dbReference type="ARBA" id="ARBA00001604"/>
    </source>
</evidence>
<comment type="catalytic activity">
    <reaction evidence="2 17">
        <text>a 1,2-diacyl-sn-glycero-3-phosphocholine + H2O = a 1-acyl-sn-glycero-3-phosphocholine + a fatty acid + H(+)</text>
        <dbReference type="Rhea" id="RHEA:15801"/>
        <dbReference type="ChEBI" id="CHEBI:15377"/>
        <dbReference type="ChEBI" id="CHEBI:15378"/>
        <dbReference type="ChEBI" id="CHEBI:28868"/>
        <dbReference type="ChEBI" id="CHEBI:57643"/>
        <dbReference type="ChEBI" id="CHEBI:58168"/>
        <dbReference type="EC" id="3.1.1.4"/>
    </reaction>
</comment>
<dbReference type="PRINTS" id="PR01486">
    <property type="entry name" value="PHPHLIPASEA1"/>
</dbReference>
<comment type="function">
    <text evidence="17">Hydrolysis of phosphatidylcholine with phospholipase A2 (EC 3.1.1.4) and phospholipase A1 (EC 3.1.1.32) activities.</text>
</comment>
<dbReference type="Proteomes" id="UP000177583">
    <property type="component" value="Unassembled WGS sequence"/>
</dbReference>
<dbReference type="GO" id="GO:0016042">
    <property type="term" value="P:lipid catabolic process"/>
    <property type="evidence" value="ECO:0007669"/>
    <property type="project" value="UniProtKB-KW"/>
</dbReference>
<comment type="catalytic activity">
    <reaction evidence="1 17">
        <text>a 1,2-diacyl-sn-glycero-3-phosphocholine + H2O = a 2-acyl-sn-glycero-3-phosphocholine + a fatty acid + H(+)</text>
        <dbReference type="Rhea" id="RHEA:18689"/>
        <dbReference type="ChEBI" id="CHEBI:15377"/>
        <dbReference type="ChEBI" id="CHEBI:15378"/>
        <dbReference type="ChEBI" id="CHEBI:28868"/>
        <dbReference type="ChEBI" id="CHEBI:57643"/>
        <dbReference type="ChEBI" id="CHEBI:57875"/>
        <dbReference type="EC" id="3.1.1.32"/>
    </reaction>
</comment>
<organism evidence="18 19">
    <name type="scientific">Candidatus Lambdaproteobacteria bacterium RIFOXYD2_FULL_56_26</name>
    <dbReference type="NCBI Taxonomy" id="1817773"/>
    <lineage>
        <taxon>Bacteria</taxon>
        <taxon>Pseudomonadati</taxon>
        <taxon>Pseudomonadota</taxon>
        <taxon>Candidatus Lambdaproteobacteria</taxon>
    </lineage>
</organism>
<dbReference type="EC" id="3.1.1.4" evidence="17"/>
<evidence type="ECO:0000256" key="5">
    <source>
        <dbReference type="ARBA" id="ARBA00022452"/>
    </source>
</evidence>
<evidence type="ECO:0000256" key="11">
    <source>
        <dbReference type="ARBA" id="ARBA00022963"/>
    </source>
</evidence>
<evidence type="ECO:0000256" key="8">
    <source>
        <dbReference type="ARBA" id="ARBA00022729"/>
    </source>
</evidence>
<keyword evidence="13" id="KW-0472">Membrane</keyword>
<comment type="similarity">
    <text evidence="3 17">Belongs to the phospholipase A1 family.</text>
</comment>
<keyword evidence="7 16" id="KW-0479">Metal-binding</keyword>
<dbReference type="GO" id="GO:0008970">
    <property type="term" value="F:phospholipase A1 activity"/>
    <property type="evidence" value="ECO:0007669"/>
    <property type="project" value="UniProtKB-EC"/>
</dbReference>
<dbReference type="Gene3D" id="2.40.230.10">
    <property type="entry name" value="Phospholipase A1"/>
    <property type="match status" value="1"/>
</dbReference>
<feature type="binding site" description="in dimeric form" evidence="16">
    <location>
        <position position="142"/>
    </location>
    <ligand>
        <name>Ca(2+)</name>
        <dbReference type="ChEBI" id="CHEBI:29108"/>
        <label>1</label>
    </ligand>
</feature>
<evidence type="ECO:0000256" key="16">
    <source>
        <dbReference type="PIRSR" id="PIRSR603187-2"/>
    </source>
</evidence>
<dbReference type="EMBL" id="MFNF01000042">
    <property type="protein sequence ID" value="OGH00806.1"/>
    <property type="molecule type" value="Genomic_DNA"/>
</dbReference>
<evidence type="ECO:0000256" key="15">
    <source>
        <dbReference type="PIRSR" id="PIRSR603187-1"/>
    </source>
</evidence>
<dbReference type="AlphaFoldDB" id="A0A1F6GRK1"/>
<dbReference type="GO" id="GO:0009279">
    <property type="term" value="C:cell outer membrane"/>
    <property type="evidence" value="ECO:0007669"/>
    <property type="project" value="UniProtKB-SubCell"/>
</dbReference>
<name>A0A1F6GRK1_9PROT</name>
<dbReference type="PANTHER" id="PTHR40457:SF1">
    <property type="entry name" value="PHOSPHOLIPASE A1"/>
    <property type="match status" value="1"/>
</dbReference>
<feature type="active site" description="Proton acceptor" evidence="15">
    <location>
        <position position="132"/>
    </location>
</feature>
<protein>
    <recommendedName>
        <fullName evidence="17">Phospholipase A1</fullName>
        <ecNumber evidence="17">3.1.1.32</ecNumber>
        <ecNumber evidence="17">3.1.1.4</ecNumber>
    </recommendedName>
    <alternativeName>
        <fullName evidence="17">Phosphatidylcholine 1-acylhydrolase</fullName>
    </alternativeName>
</protein>
<evidence type="ECO:0000256" key="3">
    <source>
        <dbReference type="ARBA" id="ARBA00010525"/>
    </source>
</evidence>
<dbReference type="EC" id="3.1.1.32" evidence="17"/>
<proteinExistence type="inferred from homology"/>
<evidence type="ECO:0000256" key="7">
    <source>
        <dbReference type="ARBA" id="ARBA00022723"/>
    </source>
</evidence>
<reference evidence="18 19" key="1">
    <citation type="journal article" date="2016" name="Nat. Commun.">
        <title>Thousands of microbial genomes shed light on interconnected biogeochemical processes in an aquifer system.</title>
        <authorList>
            <person name="Anantharaman K."/>
            <person name="Brown C.T."/>
            <person name="Hug L.A."/>
            <person name="Sharon I."/>
            <person name="Castelle C.J."/>
            <person name="Probst A.J."/>
            <person name="Thomas B.C."/>
            <person name="Singh A."/>
            <person name="Wilkins M.J."/>
            <person name="Karaoz U."/>
            <person name="Brodie E.L."/>
            <person name="Williams K.H."/>
            <person name="Hubbard S.S."/>
            <person name="Banfield J.F."/>
        </authorList>
    </citation>
    <scope>NUCLEOTIDE SEQUENCE [LARGE SCALE GENOMIC DNA]</scope>
</reference>
<evidence type="ECO:0000256" key="10">
    <source>
        <dbReference type="ARBA" id="ARBA00022837"/>
    </source>
</evidence>
<evidence type="ECO:0000256" key="4">
    <source>
        <dbReference type="ARBA" id="ARBA00011702"/>
    </source>
</evidence>
<feature type="signal peptide" evidence="17">
    <location>
        <begin position="1"/>
        <end position="20"/>
    </location>
</feature>
<keyword evidence="8 17" id="KW-0732">Signal</keyword>
<evidence type="ECO:0000256" key="12">
    <source>
        <dbReference type="ARBA" id="ARBA00023098"/>
    </source>
</evidence>
<feature type="active site" description="Nucleophile" evidence="15">
    <location>
        <position position="134"/>
    </location>
</feature>
<feature type="binding site" description="in dimeric form" evidence="16">
    <location>
        <position position="99"/>
    </location>
    <ligand>
        <name>Ca(2+)</name>
        <dbReference type="ChEBI" id="CHEBI:29108"/>
        <label>1</label>
    </ligand>
</feature>
<keyword evidence="9 17" id="KW-0378">Hydrolase</keyword>
<keyword evidence="12 17" id="KW-0443">Lipid metabolism</keyword>
<dbReference type="PANTHER" id="PTHR40457">
    <property type="entry name" value="PHOSPHOLIPASE A1"/>
    <property type="match status" value="1"/>
</dbReference>
<evidence type="ECO:0000256" key="1">
    <source>
        <dbReference type="ARBA" id="ARBA00000111"/>
    </source>
</evidence>
<keyword evidence="5" id="KW-1134">Transmembrane beta strand</keyword>
<accession>A0A1F6GRK1</accession>
<evidence type="ECO:0000256" key="13">
    <source>
        <dbReference type="ARBA" id="ARBA00023136"/>
    </source>
</evidence>
<dbReference type="SUPFAM" id="SSF56931">
    <property type="entry name" value="Outer membrane phospholipase A (OMPLA)"/>
    <property type="match status" value="1"/>
</dbReference>
<evidence type="ECO:0000313" key="19">
    <source>
        <dbReference type="Proteomes" id="UP000177583"/>
    </source>
</evidence>
<evidence type="ECO:0000256" key="14">
    <source>
        <dbReference type="ARBA" id="ARBA00023237"/>
    </source>
</evidence>
<comment type="cofactor">
    <cofactor evidence="17">
        <name>Ca(2+)</name>
        <dbReference type="ChEBI" id="CHEBI:29108"/>
    </cofactor>
    <text evidence="17">Binds 1 Ca(2+) ion per monomer. In the dimeric form the Ca(2+) is bound by different amino acids with binding of each Ca(2+) shared with ligands coming from each monomer. The Ca(2+) ion may have a role in catalysis.</text>
</comment>
<keyword evidence="11 17" id="KW-0442">Lipid degradation</keyword>
<gene>
    <name evidence="18" type="ORF">A2557_03790</name>
</gene>